<dbReference type="InterPro" id="IPR036028">
    <property type="entry name" value="SH3-like_dom_sf"/>
</dbReference>
<dbReference type="Pfam" id="PF00018">
    <property type="entry name" value="SH3_1"/>
    <property type="match status" value="1"/>
</dbReference>
<feature type="compositionally biased region" description="Low complexity" evidence="3">
    <location>
        <begin position="593"/>
        <end position="605"/>
    </location>
</feature>
<feature type="domain" description="SH3" evidence="4">
    <location>
        <begin position="133"/>
        <end position="194"/>
    </location>
</feature>
<evidence type="ECO:0000256" key="2">
    <source>
        <dbReference type="PROSITE-ProRule" id="PRU00192"/>
    </source>
</evidence>
<feature type="compositionally biased region" description="Polar residues" evidence="3">
    <location>
        <begin position="480"/>
        <end position="498"/>
    </location>
</feature>
<dbReference type="FunFam" id="2.30.30.40:FF:000035">
    <property type="entry name" value="SH3 domain containing protein"/>
    <property type="match status" value="1"/>
</dbReference>
<feature type="region of interest" description="Disordered" evidence="3">
    <location>
        <begin position="1"/>
        <end position="72"/>
    </location>
</feature>
<feature type="compositionally biased region" description="Low complexity" evidence="3">
    <location>
        <begin position="642"/>
        <end position="656"/>
    </location>
</feature>
<dbReference type="SMART" id="SM00326">
    <property type="entry name" value="SH3"/>
    <property type="match status" value="1"/>
</dbReference>
<feature type="compositionally biased region" description="Low complexity" evidence="3">
    <location>
        <begin position="547"/>
        <end position="559"/>
    </location>
</feature>
<dbReference type="PROSITE" id="PS50002">
    <property type="entry name" value="SH3"/>
    <property type="match status" value="1"/>
</dbReference>
<protein>
    <submittedName>
        <fullName evidence="5">Tip elongation aberrant protein Tea4</fullName>
    </submittedName>
</protein>
<dbReference type="EMBL" id="CVMT01000001">
    <property type="protein sequence ID" value="CRG83103.1"/>
    <property type="molecule type" value="Genomic_DNA"/>
</dbReference>
<proteinExistence type="predicted"/>
<dbReference type="Proteomes" id="UP000054383">
    <property type="component" value="Unassembled WGS sequence"/>
</dbReference>
<dbReference type="PANTHER" id="PTHR47775:SF1">
    <property type="entry name" value="BUD SITE SELECTION PROTEIN 14"/>
    <property type="match status" value="1"/>
</dbReference>
<evidence type="ECO:0000259" key="4">
    <source>
        <dbReference type="PROSITE" id="PS50002"/>
    </source>
</evidence>
<feature type="region of interest" description="Disordered" evidence="3">
    <location>
        <begin position="84"/>
        <end position="114"/>
    </location>
</feature>
<accession>A0A0U1LJF1</accession>
<feature type="compositionally biased region" description="Acidic residues" evidence="3">
    <location>
        <begin position="277"/>
        <end position="288"/>
    </location>
</feature>
<keyword evidence="1 2" id="KW-0728">SH3 domain</keyword>
<dbReference type="SUPFAM" id="SSF50044">
    <property type="entry name" value="SH3-domain"/>
    <property type="match status" value="1"/>
</dbReference>
<feature type="compositionally biased region" description="Low complexity" evidence="3">
    <location>
        <begin position="387"/>
        <end position="398"/>
    </location>
</feature>
<dbReference type="PANTHER" id="PTHR47775">
    <property type="entry name" value="BUD SITE SELECTION PROTEIN 14"/>
    <property type="match status" value="1"/>
</dbReference>
<feature type="compositionally biased region" description="Acidic residues" evidence="3">
    <location>
        <begin position="246"/>
        <end position="269"/>
    </location>
</feature>
<sequence>MPRPQIIRADTMDLQDQQAPSAKDHGSHAARNGSTHHNQSLRHAEQQAKGDLSTSPRVSLDHFDDDDQHSQIDIAYDETEDVVAELSGSHDGENGHYESGGEGDLDGDEGDDLLDDDMMDKISSSPSIDDEDIDFEFVYALHTFVATVEGQANASKGDTMVLLDDSNSYWWLVRVVKDGSIGYLPAEHIETPTERLARLNKHRNVDLSSMMLGDNPEKSKNPLKKAMRRRNAKTVTFASPTFFEASDIDYSTEEEGEEGEGDEGVEEDEASRAEPETIQDEIHDEDIVVEPLKPKSNKEKAPRDVNVDTEEIQAGRASPEKPRPSDESLERPGENVSRSRNGTLRNTDSFFKDDTAEPKKISLTPNLLRDDSGNNVVKTEPQEGRASLESLEKSLSSGEKSKRKDKKPGMLSGLFKRKDKKGRTSEDDGDESEKTPEELSPVSTQSKMSMESLRDAGNVKSQTMQRQTSKLQKQPPAEFVTTTQQPRTSQDTPSSIPTSPVKEDHGPSIRRVVSPSGAGVVAPLQLRSSQETNSVPYEQRTQESEISSPVKPSKPASPKQWQSTLYADEEEVDEIAPVKQSQQQPTQPPPQQKQPQPLQLQQQQPNGTREIRRSLSESPVDVSPTRIQPPGLTVDTSSPEARSVSPLSSERSSPELIDAAEGKTNEATPVSTVSSTATATWSDAGLRSYLEDGSDIKDLLIIVHDNSNVQPAGPDHPITGSLFKHESKRLKEMTGQLDDLLSGWVSRKADRRPNSKV</sequence>
<feature type="region of interest" description="Disordered" evidence="3">
    <location>
        <begin position="244"/>
        <end position="671"/>
    </location>
</feature>
<gene>
    <name evidence="5" type="ORF">PISL3812_00451</name>
</gene>
<evidence type="ECO:0000313" key="5">
    <source>
        <dbReference type="EMBL" id="CRG83103.1"/>
    </source>
</evidence>
<feature type="compositionally biased region" description="Polar residues" evidence="3">
    <location>
        <begin position="526"/>
        <end position="536"/>
    </location>
</feature>
<dbReference type="GO" id="GO:0051286">
    <property type="term" value="C:cell tip"/>
    <property type="evidence" value="ECO:0007669"/>
    <property type="project" value="TreeGrafter"/>
</dbReference>
<dbReference type="GO" id="GO:0030950">
    <property type="term" value="P:establishment or maintenance of actin cytoskeleton polarity"/>
    <property type="evidence" value="ECO:0007669"/>
    <property type="project" value="TreeGrafter"/>
</dbReference>
<feature type="compositionally biased region" description="Basic and acidic residues" evidence="3">
    <location>
        <begin position="318"/>
        <end position="333"/>
    </location>
</feature>
<dbReference type="GO" id="GO:0008104">
    <property type="term" value="P:intracellular protein localization"/>
    <property type="evidence" value="ECO:0007669"/>
    <property type="project" value="TreeGrafter"/>
</dbReference>
<feature type="compositionally biased region" description="Basic and acidic residues" evidence="3">
    <location>
        <begin position="422"/>
        <end position="437"/>
    </location>
</feature>
<feature type="compositionally biased region" description="Basic and acidic residues" evidence="3">
    <location>
        <begin position="292"/>
        <end position="306"/>
    </location>
</feature>
<feature type="compositionally biased region" description="Polar residues" evidence="3">
    <location>
        <begin position="336"/>
        <end position="349"/>
    </location>
</feature>
<dbReference type="OrthoDB" id="196165at2759"/>
<evidence type="ECO:0000256" key="3">
    <source>
        <dbReference type="SAM" id="MobiDB-lite"/>
    </source>
</evidence>
<name>A0A0U1LJF1_TALIS</name>
<dbReference type="STRING" id="28573.A0A0U1LJF1"/>
<reference evidence="5 6" key="1">
    <citation type="submission" date="2015-04" db="EMBL/GenBank/DDBJ databases">
        <authorList>
            <person name="Syromyatnikov M.Y."/>
            <person name="Popov V.N."/>
        </authorList>
    </citation>
    <scope>NUCLEOTIDE SEQUENCE [LARGE SCALE GENOMIC DNA]</scope>
    <source>
        <strain evidence="5">WF-38-12</strain>
    </source>
</reference>
<organism evidence="5 6">
    <name type="scientific">Talaromyces islandicus</name>
    <name type="common">Penicillium islandicum</name>
    <dbReference type="NCBI Taxonomy" id="28573"/>
    <lineage>
        <taxon>Eukaryota</taxon>
        <taxon>Fungi</taxon>
        <taxon>Dikarya</taxon>
        <taxon>Ascomycota</taxon>
        <taxon>Pezizomycotina</taxon>
        <taxon>Eurotiomycetes</taxon>
        <taxon>Eurotiomycetidae</taxon>
        <taxon>Eurotiales</taxon>
        <taxon>Trichocomaceae</taxon>
        <taxon>Talaromyces</taxon>
        <taxon>Talaromyces sect. Islandici</taxon>
    </lineage>
</organism>
<feature type="compositionally biased region" description="Polar residues" evidence="3">
    <location>
        <begin position="459"/>
        <end position="472"/>
    </location>
</feature>
<dbReference type="Gene3D" id="2.30.30.40">
    <property type="entry name" value="SH3 Domains"/>
    <property type="match status" value="1"/>
</dbReference>
<keyword evidence="6" id="KW-1185">Reference proteome</keyword>
<evidence type="ECO:0000313" key="6">
    <source>
        <dbReference type="Proteomes" id="UP000054383"/>
    </source>
</evidence>
<dbReference type="AlphaFoldDB" id="A0A0U1LJF1"/>
<feature type="region of interest" description="Disordered" evidence="3">
    <location>
        <begin position="209"/>
        <end position="231"/>
    </location>
</feature>
<dbReference type="InterPro" id="IPR001452">
    <property type="entry name" value="SH3_domain"/>
</dbReference>
<evidence type="ECO:0000256" key="1">
    <source>
        <dbReference type="ARBA" id="ARBA00022443"/>
    </source>
</evidence>
<dbReference type="GO" id="GO:0015630">
    <property type="term" value="C:microtubule cytoskeleton"/>
    <property type="evidence" value="ECO:0007669"/>
    <property type="project" value="TreeGrafter"/>
</dbReference>
<feature type="compositionally biased region" description="Basic residues" evidence="3">
    <location>
        <begin position="221"/>
        <end position="231"/>
    </location>
</feature>
<dbReference type="OMA" id="MTRPHII"/>
<dbReference type="InterPro" id="IPR053039">
    <property type="entry name" value="Polarity_Bud-Selection_Reg"/>
</dbReference>
<feature type="compositionally biased region" description="Acidic residues" evidence="3">
    <location>
        <begin position="101"/>
        <end position="114"/>
    </location>
</feature>
<feature type="compositionally biased region" description="Basic and acidic residues" evidence="3">
    <location>
        <begin position="350"/>
        <end position="360"/>
    </location>
</feature>